<dbReference type="InterPro" id="IPR001173">
    <property type="entry name" value="Glyco_trans_2-like"/>
</dbReference>
<dbReference type="Pfam" id="PF00535">
    <property type="entry name" value="Glycos_transf_2"/>
    <property type="match status" value="1"/>
</dbReference>
<dbReference type="Pfam" id="PF13692">
    <property type="entry name" value="Glyco_trans_1_4"/>
    <property type="match status" value="1"/>
</dbReference>
<dbReference type="InterPro" id="IPR029044">
    <property type="entry name" value="Nucleotide-diphossugar_trans"/>
</dbReference>
<dbReference type="GO" id="GO:0016740">
    <property type="term" value="F:transferase activity"/>
    <property type="evidence" value="ECO:0007669"/>
    <property type="project" value="UniProtKB-KW"/>
</dbReference>
<dbReference type="EMBL" id="JABXXR010000016">
    <property type="protein sequence ID" value="NVN39764.1"/>
    <property type="molecule type" value="Genomic_DNA"/>
</dbReference>
<dbReference type="Proteomes" id="UP000585665">
    <property type="component" value="Unassembled WGS sequence"/>
</dbReference>
<reference evidence="2 3" key="1">
    <citation type="submission" date="2020-06" db="EMBL/GenBank/DDBJ databases">
        <title>Description of novel acetic acid bacteria.</title>
        <authorList>
            <person name="Sombolestani A."/>
        </authorList>
    </citation>
    <scope>NUCLEOTIDE SEQUENCE [LARGE SCALE GENOMIC DNA]</scope>
    <source>
        <strain evidence="2 3">LMG 27010</strain>
    </source>
</reference>
<dbReference type="AlphaFoldDB" id="A0A850P785"/>
<dbReference type="Gene3D" id="3.40.50.2000">
    <property type="entry name" value="Glycogen Phosphorylase B"/>
    <property type="match status" value="1"/>
</dbReference>
<gene>
    <name evidence="2" type="ORF">HUK82_04175</name>
</gene>
<dbReference type="Gene3D" id="3.90.550.10">
    <property type="entry name" value="Spore Coat Polysaccharide Biosynthesis Protein SpsA, Chain A"/>
    <property type="match status" value="1"/>
</dbReference>
<dbReference type="RefSeq" id="WP_176612745.1">
    <property type="nucleotide sequence ID" value="NZ_JABXXR010000016.1"/>
</dbReference>
<keyword evidence="2" id="KW-0808">Transferase</keyword>
<evidence type="ECO:0000313" key="3">
    <source>
        <dbReference type="Proteomes" id="UP000585665"/>
    </source>
</evidence>
<keyword evidence="3" id="KW-1185">Reference proteome</keyword>
<dbReference type="SUPFAM" id="SSF53448">
    <property type="entry name" value="Nucleotide-diphospho-sugar transferases"/>
    <property type="match status" value="1"/>
</dbReference>
<name>A0A850P785_9PROT</name>
<dbReference type="CDD" id="cd00761">
    <property type="entry name" value="Glyco_tranf_GTA_type"/>
    <property type="match status" value="1"/>
</dbReference>
<dbReference type="InterPro" id="IPR050834">
    <property type="entry name" value="Glycosyltransf_2"/>
</dbReference>
<dbReference type="PANTHER" id="PTHR43685:SF2">
    <property type="entry name" value="GLYCOSYLTRANSFERASE 2-LIKE DOMAIN-CONTAINING PROTEIN"/>
    <property type="match status" value="1"/>
</dbReference>
<sequence length="722" mass="79430">MSRQRLPLWRLAYRRAADRLPMLRAAALGARAAREALRPAVSGVPGDDIVSPITVEEEPLPPPPSARLRDTGRRVLFVSAEPSTPGHIYRCEHQAEAVRMAGHEARIIALGDVGPDSVAWAEVLVLWRVAYSTHVHTMLDLARNRPAPAHVVFDVDDLIVLPELARPHIIDGIRTNSADGQTESQWSHWFLDEQRTLSASDAAFSTTRPLARALRAFRPVGLVLPNTFSPRQRDVSRVAARTRAQLPGDGLFRIGYAAGTRSHQRDFAVAAPAIAAVLRDVAHARLVLFRAVSGDAPLLLLEEFPAFEGLERQIEWRVSVPFDEFARELARFDVSIAPLDIGNPFCEAKSEIKYTEAALCDVPCIASATETFREAIRHGETGLLATSSEEWEAALRGLIADPGRARALGRAARWHVLAHYGIERQARALHTYLAGLSSERAAADSAELLLRRAADPAWRAPDVPSHHVLYACDQLGQAAVSVVVTCYNYARFVREALESVAAQTLTALDLIVVDDGSQDGAPEVIVAWCEDNRSRFNRVVVLQSDRNCGLGGARNIGMNAVETAYAMQLDADNVLLPLACERLLSTIRAHHAAYAYPVIKQVGGREVTWLGRSRVGPLGFVGANSVDAMAMVATWAWAAVGGYYVRRDAMGWEDYDLWCCFAEQGLHGVHHSEILAHYRLHGTAMTNDVTERAEHKQRVVAHVGARHPWLSLFDEAARQRDL</sequence>
<evidence type="ECO:0000313" key="2">
    <source>
        <dbReference type="EMBL" id="NVN39764.1"/>
    </source>
</evidence>
<protein>
    <submittedName>
        <fullName evidence="2">Glycosyltransferase</fullName>
    </submittedName>
</protein>
<feature type="domain" description="Glycosyltransferase 2-like" evidence="1">
    <location>
        <begin position="481"/>
        <end position="614"/>
    </location>
</feature>
<dbReference type="SUPFAM" id="SSF53756">
    <property type="entry name" value="UDP-Glycosyltransferase/glycogen phosphorylase"/>
    <property type="match status" value="1"/>
</dbReference>
<organism evidence="2 3">
    <name type="scientific">Ameyamaea chiangmaiensis</name>
    <dbReference type="NCBI Taxonomy" id="442969"/>
    <lineage>
        <taxon>Bacteria</taxon>
        <taxon>Pseudomonadati</taxon>
        <taxon>Pseudomonadota</taxon>
        <taxon>Alphaproteobacteria</taxon>
        <taxon>Acetobacterales</taxon>
        <taxon>Acetobacteraceae</taxon>
        <taxon>Ameyamaea</taxon>
    </lineage>
</organism>
<proteinExistence type="predicted"/>
<accession>A0A850P785</accession>
<comment type="caution">
    <text evidence="2">The sequence shown here is derived from an EMBL/GenBank/DDBJ whole genome shotgun (WGS) entry which is preliminary data.</text>
</comment>
<evidence type="ECO:0000259" key="1">
    <source>
        <dbReference type="Pfam" id="PF00535"/>
    </source>
</evidence>
<dbReference type="PANTHER" id="PTHR43685">
    <property type="entry name" value="GLYCOSYLTRANSFERASE"/>
    <property type="match status" value="1"/>
</dbReference>